<evidence type="ECO:0000313" key="4">
    <source>
        <dbReference type="Proteomes" id="UP000265926"/>
    </source>
</evidence>
<reference evidence="3 4" key="1">
    <citation type="submission" date="2018-08" db="EMBL/GenBank/DDBJ databases">
        <title>Pallidiluteibacterium maritimus gen. nov., sp. nov., isolated from coastal sediment.</title>
        <authorList>
            <person name="Zhou L.Y."/>
        </authorList>
    </citation>
    <scope>NUCLEOTIDE SEQUENCE [LARGE SCALE GENOMIC DNA]</scope>
    <source>
        <strain evidence="3 4">XSD2</strain>
    </source>
</reference>
<dbReference type="OrthoDB" id="9808398at2"/>
<feature type="domain" description="AB hydrolase-1" evidence="2">
    <location>
        <begin position="13"/>
        <end position="255"/>
    </location>
</feature>
<dbReference type="SUPFAM" id="SSF53474">
    <property type="entry name" value="alpha/beta-Hydrolases"/>
    <property type="match status" value="1"/>
</dbReference>
<dbReference type="RefSeq" id="WP_119438209.1">
    <property type="nucleotide sequence ID" value="NZ_QWGR01000006.1"/>
</dbReference>
<dbReference type="Gene3D" id="3.40.50.1820">
    <property type="entry name" value="alpha/beta hydrolase"/>
    <property type="match status" value="1"/>
</dbReference>
<dbReference type="EMBL" id="QWGR01000006">
    <property type="protein sequence ID" value="RIJ47865.1"/>
    <property type="molecule type" value="Genomic_DNA"/>
</dbReference>
<dbReference type="PANTHER" id="PTHR46118:SF4">
    <property type="entry name" value="PROTEIN ABHD11"/>
    <property type="match status" value="1"/>
</dbReference>
<comment type="caution">
    <text evidence="3">The sequence shown here is derived from an EMBL/GenBank/DDBJ whole genome shotgun (WGS) entry which is preliminary data.</text>
</comment>
<sequence length="267" mass="31010">MELFYRKEGSGSPLVVVHGLYGSSDNWMNIGKRLAEKHTVYMLDQRNHGRSPFAASHTYNDMRADLLEFFDRHNIEKATLLGHSMGGKTAMWFAADYPERVEKLVIADIAPKDYLLLKEDSQFYLHRNILLAMQEIDFSQVKSRTDVDDFLAEKLDDARIRQFLLKNVEKNKATKRYQWRVNVEVLYDHLDEIVGGVNLNWLDDRTPITAYPVIFIRGMLSRYILPEDETLIKEIYPEAKIVDIPGAGHWLHAEQPKKFMEAVMLCC</sequence>
<dbReference type="AlphaFoldDB" id="A0A399SZR1"/>
<dbReference type="PANTHER" id="PTHR46118">
    <property type="entry name" value="PROTEIN ABHD11"/>
    <property type="match status" value="1"/>
</dbReference>
<evidence type="ECO:0000259" key="2">
    <source>
        <dbReference type="Pfam" id="PF00561"/>
    </source>
</evidence>
<dbReference type="Proteomes" id="UP000265926">
    <property type="component" value="Unassembled WGS sequence"/>
</dbReference>
<keyword evidence="4" id="KW-1185">Reference proteome</keyword>
<dbReference type="PRINTS" id="PR00111">
    <property type="entry name" value="ABHYDROLASE"/>
</dbReference>
<keyword evidence="1 3" id="KW-0378">Hydrolase</keyword>
<dbReference type="InterPro" id="IPR029058">
    <property type="entry name" value="AB_hydrolase_fold"/>
</dbReference>
<name>A0A399SZR1_9BACT</name>
<dbReference type="Pfam" id="PF00561">
    <property type="entry name" value="Abhydrolase_1"/>
    <property type="match status" value="1"/>
</dbReference>
<dbReference type="InterPro" id="IPR000073">
    <property type="entry name" value="AB_hydrolase_1"/>
</dbReference>
<accession>A0A399SZR1</accession>
<organism evidence="3 4">
    <name type="scientific">Maribellus luteus</name>
    <dbReference type="NCBI Taxonomy" id="2305463"/>
    <lineage>
        <taxon>Bacteria</taxon>
        <taxon>Pseudomonadati</taxon>
        <taxon>Bacteroidota</taxon>
        <taxon>Bacteroidia</taxon>
        <taxon>Marinilabiliales</taxon>
        <taxon>Prolixibacteraceae</taxon>
        <taxon>Maribellus</taxon>
    </lineage>
</organism>
<protein>
    <submittedName>
        <fullName evidence="3">Alpha/beta fold hydrolase</fullName>
    </submittedName>
</protein>
<gene>
    <name evidence="3" type="ORF">D1614_12090</name>
</gene>
<evidence type="ECO:0000256" key="1">
    <source>
        <dbReference type="ARBA" id="ARBA00022801"/>
    </source>
</evidence>
<proteinExistence type="predicted"/>
<dbReference type="GO" id="GO:0016787">
    <property type="term" value="F:hydrolase activity"/>
    <property type="evidence" value="ECO:0007669"/>
    <property type="project" value="UniProtKB-KW"/>
</dbReference>
<evidence type="ECO:0000313" key="3">
    <source>
        <dbReference type="EMBL" id="RIJ47865.1"/>
    </source>
</evidence>